<organism evidence="1 2">
    <name type="scientific">Methylobacter tundripaludum</name>
    <dbReference type="NCBI Taxonomy" id="173365"/>
    <lineage>
        <taxon>Bacteria</taxon>
        <taxon>Pseudomonadati</taxon>
        <taxon>Pseudomonadota</taxon>
        <taxon>Gammaproteobacteria</taxon>
        <taxon>Methylococcales</taxon>
        <taxon>Methylococcaceae</taxon>
        <taxon>Methylobacter</taxon>
    </lineage>
</organism>
<evidence type="ECO:0000313" key="2">
    <source>
        <dbReference type="Proteomes" id="UP000238071"/>
    </source>
</evidence>
<reference evidence="1 2" key="1">
    <citation type="submission" date="2018-02" db="EMBL/GenBank/DDBJ databases">
        <title>Subsurface microbial communities from deep shales in Ohio and West Virginia, USA.</title>
        <authorList>
            <person name="Wrighton K."/>
        </authorList>
    </citation>
    <scope>NUCLEOTIDE SEQUENCE [LARGE SCALE GENOMIC DNA]</scope>
    <source>
        <strain evidence="1 2">OWC-G53F</strain>
    </source>
</reference>
<dbReference type="EMBL" id="PTIY01000021">
    <property type="protein sequence ID" value="PPK65317.1"/>
    <property type="molecule type" value="Genomic_DNA"/>
</dbReference>
<sequence>MKRNYQTDTSFIINDQDLVKQIAFHEAGHAAAIYLCNKQKQLPPVFFQISIKALDRQQDSPLNTCLLTHDRFAAAVEGGRLIHSLPVALLENAHDLSIADQTAYQTAFEADMINLLVGPLAEAKHVALRDDELFNARLVNLNALHNYGGSFDLEKVNEYLDIFIADRSRHPEKLAELFNKAFQFISSPVHWQAIERLARYILNNEENIISCEAAIAVLDQNKAMGGQMFY</sequence>
<dbReference type="Proteomes" id="UP000238071">
    <property type="component" value="Unassembled WGS sequence"/>
</dbReference>
<keyword evidence="2" id="KW-1185">Reference proteome</keyword>
<dbReference type="OrthoDB" id="5567255at2"/>
<comment type="caution">
    <text evidence="1">The sequence shown here is derived from an EMBL/GenBank/DDBJ whole genome shotgun (WGS) entry which is preliminary data.</text>
</comment>
<evidence type="ECO:0008006" key="3">
    <source>
        <dbReference type="Google" id="ProtNLM"/>
    </source>
</evidence>
<evidence type="ECO:0000313" key="1">
    <source>
        <dbReference type="EMBL" id="PPK65317.1"/>
    </source>
</evidence>
<dbReference type="AlphaFoldDB" id="A0A2S6GJC8"/>
<proteinExistence type="predicted"/>
<dbReference type="RefSeq" id="WP_104425216.1">
    <property type="nucleotide sequence ID" value="NZ_PTIY01000021.1"/>
</dbReference>
<accession>A0A2S6GJC8</accession>
<gene>
    <name evidence="1" type="ORF">B0F88_1215</name>
</gene>
<name>A0A2S6GJC8_9GAMM</name>
<protein>
    <recommendedName>
        <fullName evidence="3">Peptidase M41-like protein</fullName>
    </recommendedName>
</protein>